<feature type="compositionally biased region" description="Low complexity" evidence="1">
    <location>
        <begin position="215"/>
        <end position="231"/>
    </location>
</feature>
<name>A0A2C5XVI4_9HYPO</name>
<evidence type="ECO:0000313" key="3">
    <source>
        <dbReference type="EMBL" id="PHH58714.1"/>
    </source>
</evidence>
<evidence type="ECO:0000313" key="4">
    <source>
        <dbReference type="Proteomes" id="UP000226431"/>
    </source>
</evidence>
<feature type="domain" description="Alanine racemase N-terminal" evidence="2">
    <location>
        <begin position="13"/>
        <end position="187"/>
    </location>
</feature>
<dbReference type="PANTHER" id="PTHR28004">
    <property type="entry name" value="ZGC:162816-RELATED"/>
    <property type="match status" value="1"/>
</dbReference>
<reference evidence="3 4" key="1">
    <citation type="submission" date="2017-06" db="EMBL/GenBank/DDBJ databases">
        <title>Ant-infecting Ophiocordyceps genomes reveal a high diversity of potential behavioral manipulation genes and a possible major role for enterotoxins.</title>
        <authorList>
            <person name="De Bekker C."/>
            <person name="Evans H.C."/>
            <person name="Brachmann A."/>
            <person name="Hughes D.P."/>
        </authorList>
    </citation>
    <scope>NUCLEOTIDE SEQUENCE [LARGE SCALE GENOMIC DNA]</scope>
    <source>
        <strain evidence="3 4">Map16</strain>
    </source>
</reference>
<feature type="region of interest" description="Disordered" evidence="1">
    <location>
        <begin position="210"/>
        <end position="239"/>
    </location>
</feature>
<dbReference type="STRING" id="2004952.A0A2C5XVI4"/>
<gene>
    <name evidence="3" type="ORF">CDD80_2031</name>
</gene>
<evidence type="ECO:0000259" key="2">
    <source>
        <dbReference type="Pfam" id="PF01168"/>
    </source>
</evidence>
<dbReference type="PANTHER" id="PTHR28004:SF2">
    <property type="entry name" value="D-SERINE DEHYDRATASE"/>
    <property type="match status" value="1"/>
</dbReference>
<dbReference type="SUPFAM" id="SSF51419">
    <property type="entry name" value="PLP-binding barrel"/>
    <property type="match status" value="1"/>
</dbReference>
<dbReference type="Proteomes" id="UP000226431">
    <property type="component" value="Unassembled WGS sequence"/>
</dbReference>
<dbReference type="AlphaFoldDB" id="A0A2C5XVI4"/>
<dbReference type="GO" id="GO:0036088">
    <property type="term" value="P:D-serine catabolic process"/>
    <property type="evidence" value="ECO:0007669"/>
    <property type="project" value="TreeGrafter"/>
</dbReference>
<dbReference type="InterPro" id="IPR001608">
    <property type="entry name" value="Ala_racemase_N"/>
</dbReference>
<organism evidence="3 4">
    <name type="scientific">Ophiocordyceps camponoti-rufipedis</name>
    <dbReference type="NCBI Taxonomy" id="2004952"/>
    <lineage>
        <taxon>Eukaryota</taxon>
        <taxon>Fungi</taxon>
        <taxon>Dikarya</taxon>
        <taxon>Ascomycota</taxon>
        <taxon>Pezizomycotina</taxon>
        <taxon>Sordariomycetes</taxon>
        <taxon>Hypocreomycetidae</taxon>
        <taxon>Hypocreales</taxon>
        <taxon>Ophiocordycipitaceae</taxon>
        <taxon>Ophiocordyceps</taxon>
    </lineage>
</organism>
<dbReference type="InterPro" id="IPR029066">
    <property type="entry name" value="PLP-binding_barrel"/>
</dbReference>
<dbReference type="GO" id="GO:0008721">
    <property type="term" value="F:D-serine ammonia-lyase activity"/>
    <property type="evidence" value="ECO:0007669"/>
    <property type="project" value="TreeGrafter"/>
</dbReference>
<accession>A0A2C5XVI4</accession>
<protein>
    <recommendedName>
        <fullName evidence="2">Alanine racemase N-terminal domain-containing protein</fullName>
    </recommendedName>
</protein>
<dbReference type="Gene3D" id="3.20.20.10">
    <property type="entry name" value="Alanine racemase"/>
    <property type="match status" value="1"/>
</dbReference>
<keyword evidence="4" id="KW-1185">Reference proteome</keyword>
<dbReference type="EMBL" id="NJES01001939">
    <property type="protein sequence ID" value="PHH58714.1"/>
    <property type="molecule type" value="Genomic_DNA"/>
</dbReference>
<dbReference type="InterPro" id="IPR051466">
    <property type="entry name" value="D-amino_acid_metab_enzyme"/>
</dbReference>
<proteinExistence type="predicted"/>
<sequence length="239" mass="24672">MRLQVGPSGPVRIVVSTLAEAEFLLPALLDLGRSDRPVNILYGLPLPRSAIPRLSALSHALGPRSISVLVDDPAQVPLIQTLASQAVDAPLVFIKIDMGGRRAGVTVEGERMAELVAALRAAKGIVLAGLYSHAGHSYAGRSRGDALRMLGEEIGALGRGAERVREGFGDELGLVLSVGASPTALAARGLADDVNDADDDDDDMAAEKSTLTKLASTPSSTSNNSPPEASTRPASPGPT</sequence>
<evidence type="ECO:0000256" key="1">
    <source>
        <dbReference type="SAM" id="MobiDB-lite"/>
    </source>
</evidence>
<dbReference type="Pfam" id="PF01168">
    <property type="entry name" value="Ala_racemase_N"/>
    <property type="match status" value="1"/>
</dbReference>
<dbReference type="OrthoDB" id="20198at2759"/>
<comment type="caution">
    <text evidence="3">The sequence shown here is derived from an EMBL/GenBank/DDBJ whole genome shotgun (WGS) entry which is preliminary data.</text>
</comment>